<evidence type="ECO:0000313" key="2">
    <source>
        <dbReference type="EMBL" id="TFV47998.1"/>
    </source>
</evidence>
<feature type="transmembrane region" description="Helical" evidence="1">
    <location>
        <begin position="39"/>
        <end position="57"/>
    </location>
</feature>
<evidence type="ECO:0000313" key="3">
    <source>
        <dbReference type="Proteomes" id="UP000297966"/>
    </source>
</evidence>
<protein>
    <recommendedName>
        <fullName evidence="4">Glycosyltransferase RgtA/B/C/D-like domain-containing protein</fullName>
    </recommendedName>
</protein>
<organism evidence="2 3">
    <name type="scientific">Bradyrhizobium niftali</name>
    <dbReference type="NCBI Taxonomy" id="2560055"/>
    <lineage>
        <taxon>Bacteria</taxon>
        <taxon>Pseudomonadati</taxon>
        <taxon>Pseudomonadota</taxon>
        <taxon>Alphaproteobacteria</taxon>
        <taxon>Hyphomicrobiales</taxon>
        <taxon>Nitrobacteraceae</taxon>
        <taxon>Bradyrhizobium</taxon>
    </lineage>
</organism>
<accession>A0A4Y9LYT5</accession>
<feature type="transmembrane region" description="Helical" evidence="1">
    <location>
        <begin position="448"/>
        <end position="465"/>
    </location>
</feature>
<dbReference type="RefSeq" id="WP_135174714.1">
    <property type="nucleotide sequence ID" value="NZ_SPQT01000006.1"/>
</dbReference>
<name>A0A4Y9LYT5_9BRAD</name>
<feature type="transmembrane region" description="Helical" evidence="1">
    <location>
        <begin position="471"/>
        <end position="491"/>
    </location>
</feature>
<feature type="transmembrane region" description="Helical" evidence="1">
    <location>
        <begin position="351"/>
        <end position="375"/>
    </location>
</feature>
<dbReference type="EMBL" id="SPQT01000006">
    <property type="protein sequence ID" value="TFV47998.1"/>
    <property type="molecule type" value="Genomic_DNA"/>
</dbReference>
<dbReference type="OrthoDB" id="8265237at2"/>
<keyword evidence="1" id="KW-0812">Transmembrane</keyword>
<keyword evidence="3" id="KW-1185">Reference proteome</keyword>
<feature type="transmembrane region" description="Helical" evidence="1">
    <location>
        <begin position="6"/>
        <end position="32"/>
    </location>
</feature>
<reference evidence="2 3" key="1">
    <citation type="submission" date="2019-03" db="EMBL/GenBank/DDBJ databases">
        <title>Bradyrhizobium diversity isolated from nodules of Chamaecrista fasciculata.</title>
        <authorList>
            <person name="Klepa M.S."/>
            <person name="Urquiaga M.O."/>
            <person name="Hungria M."/>
            <person name="Delamuta J.R."/>
        </authorList>
    </citation>
    <scope>NUCLEOTIDE SEQUENCE [LARGE SCALE GENOMIC DNA]</scope>
    <source>
        <strain evidence="2 3">CNPSo 3448</strain>
    </source>
</reference>
<feature type="transmembrane region" description="Helical" evidence="1">
    <location>
        <begin position="219"/>
        <end position="237"/>
    </location>
</feature>
<sequence>MLQPIPIFHFVQVNGIELAAALVLCGMFAAFARKKGKTLVHAGAVMLLMFVPVVVSVERDTQFMTIDETGLTNLLLEPANRGHGQLAAGAFRTTLPVAVHLVRLAERLSLPEDRIRMILKIGHWLLGSCLLLIIYLLLAKLGGFDPFSPGIVVLAVTSLFTFPMTNITIKTFNYDLISSLGAVVALLLVSVAFTSSQRTSVQAFSAAIVVATLAAQEKLSGSPILFIVLIAPAVFAATQWPTRPIAAGLAGTVAGILLSLSVSVLSTLLYVIGVPSVLWGGVWPGIVDAMTSWAWIPLLVLSGKGGGEIPSRVPAVAMAIGSLMAAAVLLGSWSQRLKAVKLPLAVRHFPAIVAGIMILGFAAGLVSTALLQPYWAPFHPSPITRSFALNGVWLHFGFDSLAITRLAYLGYAFEILIVAIPTPLFIMVLLACILLLTGRRPCDATAGFLFVVALVLILVGALLQVPLAHRYLNTPLFLVLAASLLVILSSAQRYCLVNRTRSVGLAVIAFIAASFLILETMPFRPLYAAFRPFWLVYPDADYAEAGRLNPSWMGWGEERALLGEKFEDLCERSPDICRNGRIFHLYYGRWLPERPRSFEIFDAATVVGKEPLGDHDYYLFNRSRIVQGVPQPKSRPVLTLDYRGYQMGWLYRGSDLAAENYRFGR</sequence>
<dbReference type="AlphaFoldDB" id="A0A4Y9LYT5"/>
<evidence type="ECO:0000256" key="1">
    <source>
        <dbReference type="SAM" id="Phobius"/>
    </source>
</evidence>
<feature type="transmembrane region" description="Helical" evidence="1">
    <location>
        <begin position="176"/>
        <end position="195"/>
    </location>
</feature>
<feature type="transmembrane region" description="Helical" evidence="1">
    <location>
        <begin position="150"/>
        <end position="169"/>
    </location>
</feature>
<feature type="transmembrane region" description="Helical" evidence="1">
    <location>
        <begin position="249"/>
        <end position="272"/>
    </location>
</feature>
<comment type="caution">
    <text evidence="2">The sequence shown here is derived from an EMBL/GenBank/DDBJ whole genome shotgun (WGS) entry which is preliminary data.</text>
</comment>
<evidence type="ECO:0008006" key="4">
    <source>
        <dbReference type="Google" id="ProtNLM"/>
    </source>
</evidence>
<dbReference type="Proteomes" id="UP000297966">
    <property type="component" value="Unassembled WGS sequence"/>
</dbReference>
<feature type="transmembrane region" description="Helical" evidence="1">
    <location>
        <begin position="278"/>
        <end position="301"/>
    </location>
</feature>
<keyword evidence="1" id="KW-1133">Transmembrane helix</keyword>
<proteinExistence type="predicted"/>
<feature type="transmembrane region" description="Helical" evidence="1">
    <location>
        <begin position="503"/>
        <end position="523"/>
    </location>
</feature>
<feature type="transmembrane region" description="Helical" evidence="1">
    <location>
        <begin position="117"/>
        <end position="138"/>
    </location>
</feature>
<keyword evidence="1" id="KW-0472">Membrane</keyword>
<feature type="transmembrane region" description="Helical" evidence="1">
    <location>
        <begin position="313"/>
        <end position="331"/>
    </location>
</feature>
<feature type="transmembrane region" description="Helical" evidence="1">
    <location>
        <begin position="415"/>
        <end position="436"/>
    </location>
</feature>
<gene>
    <name evidence="2" type="ORF">E4K65_14345</name>
</gene>